<name>A0A5C6ZES9_9FLAO</name>
<keyword evidence="1" id="KW-0378">Hydrolase</keyword>
<protein>
    <submittedName>
        <fullName evidence="1">Glycosyl hydrolase family 16</fullName>
    </submittedName>
</protein>
<comment type="caution">
    <text evidence="1">The sequence shown here is derived from an EMBL/GenBank/DDBJ whole genome shotgun (WGS) entry which is preliminary data.</text>
</comment>
<keyword evidence="2" id="KW-1185">Reference proteome</keyword>
<organism evidence="1 2">
    <name type="scientific">Subsaximicrobium wynnwilliamsii</name>
    <dbReference type="NCBI Taxonomy" id="291179"/>
    <lineage>
        <taxon>Bacteria</taxon>
        <taxon>Pseudomonadati</taxon>
        <taxon>Bacteroidota</taxon>
        <taxon>Flavobacteriia</taxon>
        <taxon>Flavobacteriales</taxon>
        <taxon>Flavobacteriaceae</taxon>
        <taxon>Subsaximicrobium</taxon>
    </lineage>
</organism>
<proteinExistence type="predicted"/>
<gene>
    <name evidence="1" type="ORF">ESY86_16040</name>
</gene>
<dbReference type="InterPro" id="IPR008979">
    <property type="entry name" value="Galactose-bd-like_sf"/>
</dbReference>
<dbReference type="Gene3D" id="2.60.120.430">
    <property type="entry name" value="Galactose-binding lectin"/>
    <property type="match status" value="1"/>
</dbReference>
<accession>A0A5C6ZES9</accession>
<dbReference type="PROSITE" id="PS51257">
    <property type="entry name" value="PROKAR_LIPOPROTEIN"/>
    <property type="match status" value="1"/>
</dbReference>
<dbReference type="Proteomes" id="UP000321578">
    <property type="component" value="Unassembled WGS sequence"/>
</dbReference>
<sequence>MTKINNVFSKNHWAVLLLFFAITSCERELSDEAVFAEFPANGDVFTDAFSAGLDYFPFVGEGADPEAFSVVTDEVFEGNAAMRFDVPSFGNGFVGATFNTTVKRNLTGYDALTFYAKASQAATLNDVGFGIDGDINNKYLTTLSGLEISTNWKKYVIPIPDASKLIGEAGLFWLAEGASFDGDEGGYTLWFDEVRFENLGTIAQSDPAIFSGQDLTQQSFTDSSIIISGLTQTYNLASGINQTVTTAPSYFTFSSSDTGVAIVDELGVISVIGEGTALITAIIDGVEARGSIQINATGGLQSAPAPTLPQANVKSIFSDAYTNATEIDFAPGFGGSTTETALVGGAGDSFLSYANNNFTGIIFNDTVDASALTFMHIDVYVQEAGTEVGIQIRDIGANQEIETNQFTGFPDGDDKDYRTDLTNLSVGQWTSFEIPLAGGIANQKNNLGAIIITGGPNFILDNIYFYTE</sequence>
<dbReference type="InterPro" id="IPR008964">
    <property type="entry name" value="Invasin/intimin_cell_adhesion"/>
</dbReference>
<evidence type="ECO:0000313" key="1">
    <source>
        <dbReference type="EMBL" id="TXD87667.1"/>
    </source>
</evidence>
<dbReference type="SUPFAM" id="SSF49785">
    <property type="entry name" value="Galactose-binding domain-like"/>
    <property type="match status" value="1"/>
</dbReference>
<reference evidence="1 2" key="1">
    <citation type="submission" date="2019-08" db="EMBL/GenBank/DDBJ databases">
        <title>Genomes of Subsaximicrobium wynnwilliamsii strains.</title>
        <authorList>
            <person name="Bowman J.P."/>
        </authorList>
    </citation>
    <scope>NUCLEOTIDE SEQUENCE [LARGE SCALE GENOMIC DNA]</scope>
    <source>
        <strain evidence="1 2">2-80-2</strain>
    </source>
</reference>
<dbReference type="SUPFAM" id="SSF49373">
    <property type="entry name" value="Invasin/intimin cell-adhesion fragments"/>
    <property type="match status" value="1"/>
</dbReference>
<dbReference type="OrthoDB" id="5381604at2"/>
<evidence type="ECO:0000313" key="2">
    <source>
        <dbReference type="Proteomes" id="UP000321578"/>
    </source>
</evidence>
<dbReference type="RefSeq" id="WP_147087599.1">
    <property type="nucleotide sequence ID" value="NZ_VORM01000022.1"/>
</dbReference>
<dbReference type="Gene3D" id="2.60.40.1080">
    <property type="match status" value="1"/>
</dbReference>
<dbReference type="GO" id="GO:0016787">
    <property type="term" value="F:hydrolase activity"/>
    <property type="evidence" value="ECO:0007669"/>
    <property type="project" value="UniProtKB-KW"/>
</dbReference>
<dbReference type="AlphaFoldDB" id="A0A5C6ZES9"/>
<dbReference type="EMBL" id="VORO01000021">
    <property type="protein sequence ID" value="TXD87667.1"/>
    <property type="molecule type" value="Genomic_DNA"/>
</dbReference>